<keyword evidence="2" id="KW-1185">Reference proteome</keyword>
<sequence length="73" mass="7794">MSKAIDETLDALRERAALRSMTVKSAPEGWALASPFRVVCLGSLADVADWLAAAESRNHQPLPLFAIGARADS</sequence>
<dbReference type="RefSeq" id="WP_364654934.1">
    <property type="nucleotide sequence ID" value="NZ_CP109527.1"/>
</dbReference>
<gene>
    <name evidence="1" type="ORF">OG308_12230</name>
</gene>
<protein>
    <submittedName>
        <fullName evidence="1">Uncharacterized protein</fullName>
    </submittedName>
</protein>
<reference evidence="1 2" key="1">
    <citation type="submission" date="2022-10" db="EMBL/GenBank/DDBJ databases">
        <title>The complete genomes of actinobacterial strains from the NBC collection.</title>
        <authorList>
            <person name="Joergensen T.S."/>
            <person name="Alvarez Arevalo M."/>
            <person name="Sterndorff E.B."/>
            <person name="Faurdal D."/>
            <person name="Vuksanovic O."/>
            <person name="Mourched A.-S."/>
            <person name="Charusanti P."/>
            <person name="Shaw S."/>
            <person name="Blin K."/>
            <person name="Weber T."/>
        </authorList>
    </citation>
    <scope>NUCLEOTIDE SEQUENCE [LARGE SCALE GENOMIC DNA]</scope>
    <source>
        <strain evidence="1 2">NBC_01413</strain>
    </source>
</reference>
<evidence type="ECO:0000313" key="1">
    <source>
        <dbReference type="EMBL" id="WTY38540.1"/>
    </source>
</evidence>
<accession>A0ABZ1NF77</accession>
<dbReference type="Proteomes" id="UP001621418">
    <property type="component" value="Chromosome"/>
</dbReference>
<organism evidence="1 2">
    <name type="scientific">Nocardia salmonicida</name>
    <dbReference type="NCBI Taxonomy" id="53431"/>
    <lineage>
        <taxon>Bacteria</taxon>
        <taxon>Bacillati</taxon>
        <taxon>Actinomycetota</taxon>
        <taxon>Actinomycetes</taxon>
        <taxon>Mycobacteriales</taxon>
        <taxon>Nocardiaceae</taxon>
        <taxon>Nocardia</taxon>
    </lineage>
</organism>
<dbReference type="EMBL" id="CP109527">
    <property type="protein sequence ID" value="WTY38540.1"/>
    <property type="molecule type" value="Genomic_DNA"/>
</dbReference>
<name>A0ABZ1NF77_9NOCA</name>
<proteinExistence type="predicted"/>
<evidence type="ECO:0000313" key="2">
    <source>
        <dbReference type="Proteomes" id="UP001621418"/>
    </source>
</evidence>